<proteinExistence type="predicted"/>
<accession>A0AC34F128</accession>
<dbReference type="WBParaSite" id="ES5_v2.g10759.t1">
    <property type="protein sequence ID" value="ES5_v2.g10759.t1"/>
    <property type="gene ID" value="ES5_v2.g10759"/>
</dbReference>
<sequence length="112" mass="13066">MVHIDEVLEKLPNVFKFMFNSDQEMFSPETLQRLVEVKLWNKLKIFQLQFIHLYDNFDAALLCDFIIKNGASFSQFIFIFDDKLKAAMGTLNAATNKTLEAWKGDKPFIKVL</sequence>
<name>A0AC34F128_9BILA</name>
<dbReference type="Proteomes" id="UP000887579">
    <property type="component" value="Unplaced"/>
</dbReference>
<organism evidence="1 2">
    <name type="scientific">Panagrolaimus sp. ES5</name>
    <dbReference type="NCBI Taxonomy" id="591445"/>
    <lineage>
        <taxon>Eukaryota</taxon>
        <taxon>Metazoa</taxon>
        <taxon>Ecdysozoa</taxon>
        <taxon>Nematoda</taxon>
        <taxon>Chromadorea</taxon>
        <taxon>Rhabditida</taxon>
        <taxon>Tylenchina</taxon>
        <taxon>Panagrolaimomorpha</taxon>
        <taxon>Panagrolaimoidea</taxon>
        <taxon>Panagrolaimidae</taxon>
        <taxon>Panagrolaimus</taxon>
    </lineage>
</organism>
<evidence type="ECO:0000313" key="2">
    <source>
        <dbReference type="WBParaSite" id="ES5_v2.g10759.t1"/>
    </source>
</evidence>
<reference evidence="2" key="1">
    <citation type="submission" date="2022-11" db="UniProtKB">
        <authorList>
            <consortium name="WormBaseParasite"/>
        </authorList>
    </citation>
    <scope>IDENTIFICATION</scope>
</reference>
<evidence type="ECO:0000313" key="1">
    <source>
        <dbReference type="Proteomes" id="UP000887579"/>
    </source>
</evidence>
<protein>
    <submittedName>
        <fullName evidence="2">FBD domain-containing protein</fullName>
    </submittedName>
</protein>